<evidence type="ECO:0000256" key="1">
    <source>
        <dbReference type="SAM" id="Phobius"/>
    </source>
</evidence>
<dbReference type="KEGG" id="aex:Astex_2192"/>
<feature type="transmembrane region" description="Helical" evidence="1">
    <location>
        <begin position="87"/>
        <end position="107"/>
    </location>
</feature>
<feature type="transmembrane region" description="Helical" evidence="1">
    <location>
        <begin position="244"/>
        <end position="261"/>
    </location>
</feature>
<feature type="transmembrane region" description="Helical" evidence="1">
    <location>
        <begin position="47"/>
        <end position="66"/>
    </location>
</feature>
<keyword evidence="1" id="KW-0812">Transmembrane</keyword>
<dbReference type="Pfam" id="PF01757">
    <property type="entry name" value="Acyl_transf_3"/>
    <property type="match status" value="1"/>
</dbReference>
<dbReference type="InterPro" id="IPR050879">
    <property type="entry name" value="Acyltransferase_3"/>
</dbReference>
<dbReference type="PANTHER" id="PTHR23028">
    <property type="entry name" value="ACETYLTRANSFERASE"/>
    <property type="match status" value="1"/>
</dbReference>
<reference evidence="4" key="1">
    <citation type="submission" date="2010-12" db="EMBL/GenBank/DDBJ databases">
        <title>Complete sequence of chromosome 1 of Asticcacaulis excentricus CB 48.</title>
        <authorList>
            <consortium name="US DOE Joint Genome Institute"/>
            <person name="Lucas S."/>
            <person name="Copeland A."/>
            <person name="Lapidus A."/>
            <person name="Cheng J.-F."/>
            <person name="Bruce D."/>
            <person name="Goodwin L."/>
            <person name="Pitluck S."/>
            <person name="Teshima H."/>
            <person name="Davenport K."/>
            <person name="Detter J.C."/>
            <person name="Han C."/>
            <person name="Tapia R."/>
            <person name="Land M."/>
            <person name="Hauser L."/>
            <person name="Jeffries C."/>
            <person name="Kyrpides N."/>
            <person name="Ivanova N."/>
            <person name="Ovchinnikova G."/>
            <person name="Brun Y.V."/>
            <person name="Woyke T."/>
        </authorList>
    </citation>
    <scope>NUCLEOTIDE SEQUENCE [LARGE SCALE GENOMIC DNA]</scope>
    <source>
        <strain evidence="4">ATCC 15261 / DSM 4724 / KCTC 12464 / NCIMB 9791 / VKM B-1370 / CB 48</strain>
    </source>
</reference>
<feature type="transmembrane region" description="Helical" evidence="1">
    <location>
        <begin position="313"/>
        <end position="334"/>
    </location>
</feature>
<feature type="transmembrane region" description="Helical" evidence="1">
    <location>
        <begin position="136"/>
        <end position="156"/>
    </location>
</feature>
<evidence type="ECO:0000313" key="3">
    <source>
        <dbReference type="EMBL" id="ADU13850.1"/>
    </source>
</evidence>
<evidence type="ECO:0000259" key="2">
    <source>
        <dbReference type="Pfam" id="PF01757"/>
    </source>
</evidence>
<feature type="transmembrane region" description="Helical" evidence="1">
    <location>
        <begin position="161"/>
        <end position="180"/>
    </location>
</feature>
<protein>
    <submittedName>
        <fullName evidence="3">Acyltransferase 3</fullName>
    </submittedName>
</protein>
<dbReference type="STRING" id="573065.Astex_2192"/>
<keyword evidence="4" id="KW-1185">Reference proteome</keyword>
<keyword evidence="3" id="KW-0808">Transferase</keyword>
<name>E8RM99_ASTEC</name>
<feature type="transmembrane region" description="Helical" evidence="1">
    <location>
        <begin position="9"/>
        <end position="27"/>
    </location>
</feature>
<keyword evidence="1" id="KW-1133">Transmembrane helix</keyword>
<dbReference type="HOGENOM" id="CLU_005679_2_0_5"/>
<sequence length="355" mass="40983">MNNKFISLQILRGLSALYVVFYHVYIIYMQPEYGSKTLYQDIAKHGFLGVCFFFVLSGFIICSAHLKDIGIKEKLIPYVKKRFIRVYPIYWFYLTAFIVAASLGFGYPDFSWNPINITSSYLLLPLAPDLTLPLKVAWTLLHEVMFYAAFATAIYFGRKVIWLASIWVLCIIFNFLFNIIPESTFFSVWNLYFIGGIFSYFLFSKIESKTSITLFVVSIIMLIFYTFLSEDISRIRYLSDEKNAHLHVLLIIAFSLFVSSISKMETFINFNRLKLLSIFGDASYSIYLVHSAAISLILILIKKFKLTNIFSDQLMFIIIFLTASLVGVLCHYAVERPFLSFFNNRSKGGKAAHLK</sequence>
<dbReference type="GO" id="GO:0000271">
    <property type="term" value="P:polysaccharide biosynthetic process"/>
    <property type="evidence" value="ECO:0007669"/>
    <property type="project" value="TreeGrafter"/>
</dbReference>
<dbReference type="GO" id="GO:0016020">
    <property type="term" value="C:membrane"/>
    <property type="evidence" value="ECO:0007669"/>
    <property type="project" value="TreeGrafter"/>
</dbReference>
<feature type="transmembrane region" description="Helical" evidence="1">
    <location>
        <begin position="282"/>
        <end position="301"/>
    </location>
</feature>
<feature type="domain" description="Acyltransferase 3" evidence="2">
    <location>
        <begin position="6"/>
        <end position="329"/>
    </location>
</feature>
<gene>
    <name evidence="3" type="ordered locus">Astex_2192</name>
</gene>
<dbReference type="eggNOG" id="COG1835">
    <property type="taxonomic scope" value="Bacteria"/>
</dbReference>
<dbReference type="AlphaFoldDB" id="E8RM99"/>
<dbReference type="RefSeq" id="WP_013479678.1">
    <property type="nucleotide sequence ID" value="NC_014816.1"/>
</dbReference>
<dbReference type="InterPro" id="IPR002656">
    <property type="entry name" value="Acyl_transf_3_dom"/>
</dbReference>
<keyword evidence="3" id="KW-0012">Acyltransferase</keyword>
<feature type="transmembrane region" description="Helical" evidence="1">
    <location>
        <begin position="186"/>
        <end position="203"/>
    </location>
</feature>
<feature type="transmembrane region" description="Helical" evidence="1">
    <location>
        <begin position="210"/>
        <end position="228"/>
    </location>
</feature>
<evidence type="ECO:0000313" key="4">
    <source>
        <dbReference type="Proteomes" id="UP000001492"/>
    </source>
</evidence>
<dbReference type="PANTHER" id="PTHR23028:SF131">
    <property type="entry name" value="BLR2367 PROTEIN"/>
    <property type="match status" value="1"/>
</dbReference>
<dbReference type="EMBL" id="CP002395">
    <property type="protein sequence ID" value="ADU13850.1"/>
    <property type="molecule type" value="Genomic_DNA"/>
</dbReference>
<organism evidence="3 4">
    <name type="scientific">Asticcacaulis excentricus (strain ATCC 15261 / DSM 4724 / KCTC 12464 / NCIMB 9791 / VKM B-1370 / CB 48)</name>
    <dbReference type="NCBI Taxonomy" id="573065"/>
    <lineage>
        <taxon>Bacteria</taxon>
        <taxon>Pseudomonadati</taxon>
        <taxon>Pseudomonadota</taxon>
        <taxon>Alphaproteobacteria</taxon>
        <taxon>Caulobacterales</taxon>
        <taxon>Caulobacteraceae</taxon>
        <taxon>Asticcacaulis</taxon>
    </lineage>
</organism>
<accession>E8RM99</accession>
<dbReference type="GO" id="GO:0016747">
    <property type="term" value="F:acyltransferase activity, transferring groups other than amino-acyl groups"/>
    <property type="evidence" value="ECO:0007669"/>
    <property type="project" value="InterPro"/>
</dbReference>
<proteinExistence type="predicted"/>
<dbReference type="Proteomes" id="UP000001492">
    <property type="component" value="Chromosome 1"/>
</dbReference>
<keyword evidence="1" id="KW-0472">Membrane</keyword>